<name>A0A840BNU9_9HYPH</name>
<accession>A0A840BNU9</accession>
<proteinExistence type="predicted"/>
<feature type="region of interest" description="Disordered" evidence="1">
    <location>
        <begin position="1"/>
        <end position="35"/>
    </location>
</feature>
<gene>
    <name evidence="2" type="ORF">GGR16_000001</name>
</gene>
<evidence type="ECO:0008006" key="4">
    <source>
        <dbReference type="Google" id="ProtNLM"/>
    </source>
</evidence>
<evidence type="ECO:0000313" key="2">
    <source>
        <dbReference type="EMBL" id="MBB4014995.1"/>
    </source>
</evidence>
<dbReference type="Proteomes" id="UP000577362">
    <property type="component" value="Unassembled WGS sequence"/>
</dbReference>
<dbReference type="AlphaFoldDB" id="A0A840BNU9"/>
<evidence type="ECO:0000313" key="3">
    <source>
        <dbReference type="Proteomes" id="UP000577362"/>
    </source>
</evidence>
<evidence type="ECO:0000256" key="1">
    <source>
        <dbReference type="SAM" id="MobiDB-lite"/>
    </source>
</evidence>
<protein>
    <recommendedName>
        <fullName evidence="4">Chromosome partitioning protein ParB</fullName>
    </recommendedName>
</protein>
<reference evidence="2 3" key="1">
    <citation type="submission" date="2020-08" db="EMBL/GenBank/DDBJ databases">
        <title>Genomic Encyclopedia of Type Strains, Phase IV (KMG-IV): sequencing the most valuable type-strain genomes for metagenomic binning, comparative biology and taxonomic classification.</title>
        <authorList>
            <person name="Goeker M."/>
        </authorList>
    </citation>
    <scope>NUCLEOTIDE SEQUENCE [LARGE SCALE GENOMIC DNA]</scope>
    <source>
        <strain evidence="2 3">DSM 103737</strain>
    </source>
</reference>
<dbReference type="EMBL" id="JACIEN010000001">
    <property type="protein sequence ID" value="MBB4014995.1"/>
    <property type="molecule type" value="Genomic_DNA"/>
</dbReference>
<dbReference type="RefSeq" id="WP_425486546.1">
    <property type="nucleotide sequence ID" value="NZ_JACIEN010000001.1"/>
</dbReference>
<keyword evidence="3" id="KW-1185">Reference proteome</keyword>
<sequence>MKVKLEKPTRRSALPAPPAKPEPTGNLHKPNGAEKVPLQVKLAPEVRRAFRAHAAEQDMELSELFCAMWDHYRATAR</sequence>
<organism evidence="2 3">
    <name type="scientific">Chelatococcus caeni</name>
    <dbReference type="NCBI Taxonomy" id="1348468"/>
    <lineage>
        <taxon>Bacteria</taxon>
        <taxon>Pseudomonadati</taxon>
        <taxon>Pseudomonadota</taxon>
        <taxon>Alphaproteobacteria</taxon>
        <taxon>Hyphomicrobiales</taxon>
        <taxon>Chelatococcaceae</taxon>
        <taxon>Chelatococcus</taxon>
    </lineage>
</organism>
<comment type="caution">
    <text evidence="2">The sequence shown here is derived from an EMBL/GenBank/DDBJ whole genome shotgun (WGS) entry which is preliminary data.</text>
</comment>